<sequence length="416" mass="45607">MASLLHYKPGALPLCFTVIMLLVNFIGCQFPASPTYAGHYCLGPENQTATAAYESDLAALLDSISSRASHLSFYNASLNGIYGIFLCRGDASIDVCRICVVNATQLLRQMRPSDKRALVWYEQCMLRYSDIDFFGRVELVPYNLRWNSANTTSPDEGNIGTRGFIYSLIDRAPYTANKSAGSVMEAGDGTGSRYGMVQCTGDLNVSSCSYCLRHLLNQSESCCIGRKGWRVLTPSCFIRYEMFPIIDSLFAPPSENKGKRGNSTRIIIIVSSTLGSVFVAVLVGFILCLLMAPEQAWMQWNECKGHELIDPSIADDCPVSEILRWIHIALLCAQDDPAVRPTMSSVVLMLGSRSVNLPQPLTPPYSVARFVSMSDQSLTIGTGTGTRSLASDQSITYAPSSLVLSEKTEITELDPR</sequence>
<evidence type="ECO:0000256" key="3">
    <source>
        <dbReference type="SAM" id="Phobius"/>
    </source>
</evidence>
<dbReference type="SUPFAM" id="SSF56112">
    <property type="entry name" value="Protein kinase-like (PK-like)"/>
    <property type="match status" value="1"/>
</dbReference>
<dbReference type="Proteomes" id="UP001472677">
    <property type="component" value="Unassembled WGS sequence"/>
</dbReference>
<dbReference type="InterPro" id="IPR002902">
    <property type="entry name" value="GNK2"/>
</dbReference>
<dbReference type="PROSITE" id="PS51473">
    <property type="entry name" value="GNK2"/>
    <property type="match status" value="2"/>
</dbReference>
<comment type="caution">
    <text evidence="5">The sequence shown here is derived from an EMBL/GenBank/DDBJ whole genome shotgun (WGS) entry which is preliminary data.</text>
</comment>
<keyword evidence="6" id="KW-1185">Reference proteome</keyword>
<protein>
    <recommendedName>
        <fullName evidence="4">Gnk2-homologous domain-containing protein</fullName>
    </recommendedName>
</protein>
<evidence type="ECO:0000259" key="4">
    <source>
        <dbReference type="PROSITE" id="PS51473"/>
    </source>
</evidence>
<dbReference type="Gene3D" id="1.10.510.10">
    <property type="entry name" value="Transferase(Phosphotransferase) domain 1"/>
    <property type="match status" value="1"/>
</dbReference>
<accession>A0ABR2CC15</accession>
<evidence type="ECO:0000313" key="5">
    <source>
        <dbReference type="EMBL" id="KAK8517052.1"/>
    </source>
</evidence>
<keyword evidence="3" id="KW-0812">Transmembrane</keyword>
<dbReference type="InterPro" id="IPR038408">
    <property type="entry name" value="GNK2_sf"/>
</dbReference>
<keyword evidence="2" id="KW-0677">Repeat</keyword>
<feature type="domain" description="Gnk2-homologous" evidence="4">
    <location>
        <begin position="139"/>
        <end position="245"/>
    </location>
</feature>
<dbReference type="PANTHER" id="PTHR32099:SF31">
    <property type="entry name" value="PROTEIN KINASE DOMAIN-CONTAINING PROTEIN"/>
    <property type="match status" value="1"/>
</dbReference>
<dbReference type="CDD" id="cd23509">
    <property type="entry name" value="Gnk2-like"/>
    <property type="match status" value="2"/>
</dbReference>
<keyword evidence="3" id="KW-1133">Transmembrane helix</keyword>
<keyword evidence="1" id="KW-0732">Signal</keyword>
<dbReference type="EMBL" id="JBBPBM010000056">
    <property type="protein sequence ID" value="KAK8517052.1"/>
    <property type="molecule type" value="Genomic_DNA"/>
</dbReference>
<name>A0ABR2CC15_9ROSI</name>
<dbReference type="PANTHER" id="PTHR32099">
    <property type="entry name" value="CYSTEINE-RICH REPEAT SECRETORY PROTEIN"/>
    <property type="match status" value="1"/>
</dbReference>
<dbReference type="InterPro" id="IPR011009">
    <property type="entry name" value="Kinase-like_dom_sf"/>
</dbReference>
<evidence type="ECO:0000313" key="6">
    <source>
        <dbReference type="Proteomes" id="UP001472677"/>
    </source>
</evidence>
<keyword evidence="3" id="KW-0472">Membrane</keyword>
<dbReference type="Gene3D" id="3.30.430.20">
    <property type="entry name" value="Gnk2 domain, C-X8-C-X2-C motif"/>
    <property type="match status" value="2"/>
</dbReference>
<evidence type="ECO:0000256" key="1">
    <source>
        <dbReference type="ARBA" id="ARBA00022729"/>
    </source>
</evidence>
<organism evidence="5 6">
    <name type="scientific">Hibiscus sabdariffa</name>
    <name type="common">roselle</name>
    <dbReference type="NCBI Taxonomy" id="183260"/>
    <lineage>
        <taxon>Eukaryota</taxon>
        <taxon>Viridiplantae</taxon>
        <taxon>Streptophyta</taxon>
        <taxon>Embryophyta</taxon>
        <taxon>Tracheophyta</taxon>
        <taxon>Spermatophyta</taxon>
        <taxon>Magnoliopsida</taxon>
        <taxon>eudicotyledons</taxon>
        <taxon>Gunneridae</taxon>
        <taxon>Pentapetalae</taxon>
        <taxon>rosids</taxon>
        <taxon>malvids</taxon>
        <taxon>Malvales</taxon>
        <taxon>Malvaceae</taxon>
        <taxon>Malvoideae</taxon>
        <taxon>Hibiscus</taxon>
    </lineage>
</organism>
<evidence type="ECO:0000256" key="2">
    <source>
        <dbReference type="ARBA" id="ARBA00022737"/>
    </source>
</evidence>
<feature type="domain" description="Gnk2-homologous" evidence="4">
    <location>
        <begin position="35"/>
        <end position="133"/>
    </location>
</feature>
<proteinExistence type="predicted"/>
<reference evidence="5 6" key="1">
    <citation type="journal article" date="2024" name="G3 (Bethesda)">
        <title>Genome assembly of Hibiscus sabdariffa L. provides insights into metabolisms of medicinal natural products.</title>
        <authorList>
            <person name="Kim T."/>
        </authorList>
    </citation>
    <scope>NUCLEOTIDE SEQUENCE [LARGE SCALE GENOMIC DNA]</scope>
    <source>
        <strain evidence="5">TK-2024</strain>
        <tissue evidence="5">Old leaves</tissue>
    </source>
</reference>
<dbReference type="Pfam" id="PF01657">
    <property type="entry name" value="Stress-antifung"/>
    <property type="match status" value="2"/>
</dbReference>
<feature type="transmembrane region" description="Helical" evidence="3">
    <location>
        <begin position="12"/>
        <end position="32"/>
    </location>
</feature>
<gene>
    <name evidence="5" type="ORF">V6N12_032252</name>
</gene>
<feature type="transmembrane region" description="Helical" evidence="3">
    <location>
        <begin position="266"/>
        <end position="292"/>
    </location>
</feature>